<keyword evidence="6 8" id="KW-1133">Transmembrane helix</keyword>
<dbReference type="Proteomes" id="UP000191901">
    <property type="component" value="Chromosome"/>
</dbReference>
<dbReference type="Pfam" id="PF00005">
    <property type="entry name" value="ABC_tran"/>
    <property type="match status" value="1"/>
</dbReference>
<keyword evidence="4" id="KW-0547">Nucleotide-binding</keyword>
<dbReference type="GO" id="GO:0016887">
    <property type="term" value="F:ATP hydrolysis activity"/>
    <property type="evidence" value="ECO:0007669"/>
    <property type="project" value="InterPro"/>
</dbReference>
<evidence type="ECO:0000256" key="8">
    <source>
        <dbReference type="SAM" id="Phobius"/>
    </source>
</evidence>
<dbReference type="Gene3D" id="1.20.1560.10">
    <property type="entry name" value="ABC transporter type 1, transmembrane domain"/>
    <property type="match status" value="1"/>
</dbReference>
<evidence type="ECO:0000256" key="5">
    <source>
        <dbReference type="ARBA" id="ARBA00022840"/>
    </source>
</evidence>
<proteinExistence type="predicted"/>
<feature type="transmembrane region" description="Helical" evidence="8">
    <location>
        <begin position="92"/>
        <end position="110"/>
    </location>
</feature>
<keyword evidence="12" id="KW-1185">Reference proteome</keyword>
<dbReference type="InterPro" id="IPR039421">
    <property type="entry name" value="Type_1_exporter"/>
</dbReference>
<name>A0A1Z3HMY1_9CYAN</name>
<protein>
    <submittedName>
        <fullName evidence="11">ABC-type multidrug transport system</fullName>
    </submittedName>
</protein>
<organism evidence="11 12">
    <name type="scientific">Halomicronema hongdechloris C2206</name>
    <dbReference type="NCBI Taxonomy" id="1641165"/>
    <lineage>
        <taxon>Bacteria</taxon>
        <taxon>Bacillati</taxon>
        <taxon>Cyanobacteriota</taxon>
        <taxon>Cyanophyceae</taxon>
        <taxon>Nodosilineales</taxon>
        <taxon>Nodosilineaceae</taxon>
        <taxon>Halomicronema</taxon>
    </lineage>
</organism>
<dbReference type="Pfam" id="PF00664">
    <property type="entry name" value="ABC_membrane"/>
    <property type="match status" value="1"/>
</dbReference>
<evidence type="ECO:0000313" key="12">
    <source>
        <dbReference type="Proteomes" id="UP000191901"/>
    </source>
</evidence>
<feature type="domain" description="ABC transmembrane type-1" evidence="10">
    <location>
        <begin position="51"/>
        <end position="339"/>
    </location>
</feature>
<keyword evidence="2" id="KW-0813">Transport</keyword>
<comment type="subcellular location">
    <subcellularLocation>
        <location evidence="1">Cell membrane</location>
        <topology evidence="1">Multi-pass membrane protein</topology>
    </subcellularLocation>
</comment>
<dbReference type="InterPro" id="IPR017871">
    <property type="entry name" value="ABC_transporter-like_CS"/>
</dbReference>
<evidence type="ECO:0000313" key="11">
    <source>
        <dbReference type="EMBL" id="ASC71650.1"/>
    </source>
</evidence>
<feature type="transmembrane region" description="Helical" evidence="8">
    <location>
        <begin position="196"/>
        <end position="214"/>
    </location>
</feature>
<evidence type="ECO:0000256" key="3">
    <source>
        <dbReference type="ARBA" id="ARBA00022692"/>
    </source>
</evidence>
<dbReference type="InterPro" id="IPR003593">
    <property type="entry name" value="AAA+_ATPase"/>
</dbReference>
<feature type="domain" description="ABC transporter" evidence="9">
    <location>
        <begin position="384"/>
        <end position="617"/>
    </location>
</feature>
<dbReference type="GO" id="GO:0005886">
    <property type="term" value="C:plasma membrane"/>
    <property type="evidence" value="ECO:0007669"/>
    <property type="project" value="UniProtKB-SubCell"/>
</dbReference>
<dbReference type="GO" id="GO:0005524">
    <property type="term" value="F:ATP binding"/>
    <property type="evidence" value="ECO:0007669"/>
    <property type="project" value="UniProtKB-KW"/>
</dbReference>
<dbReference type="PANTHER" id="PTHR43394:SF1">
    <property type="entry name" value="ATP-BINDING CASSETTE SUB-FAMILY B MEMBER 10, MITOCHONDRIAL"/>
    <property type="match status" value="1"/>
</dbReference>
<evidence type="ECO:0000256" key="1">
    <source>
        <dbReference type="ARBA" id="ARBA00004651"/>
    </source>
</evidence>
<dbReference type="AlphaFoldDB" id="A0A1Z3HMY1"/>
<dbReference type="InterPro" id="IPR036640">
    <property type="entry name" value="ABC1_TM_sf"/>
</dbReference>
<dbReference type="STRING" id="1641165.XM38_18410"/>
<evidence type="ECO:0000256" key="4">
    <source>
        <dbReference type="ARBA" id="ARBA00022741"/>
    </source>
</evidence>
<reference evidence="11 12" key="1">
    <citation type="journal article" date="2016" name="Biochim. Biophys. Acta">
        <title>Characterization of red-shifted phycobilisomes isolated from the chlorophyll f-containing cyanobacterium Halomicronema hongdechloris.</title>
        <authorList>
            <person name="Li Y."/>
            <person name="Lin Y."/>
            <person name="Garvey C.J."/>
            <person name="Birch D."/>
            <person name="Corkery R.W."/>
            <person name="Loughlin P.C."/>
            <person name="Scheer H."/>
            <person name="Willows R.D."/>
            <person name="Chen M."/>
        </authorList>
    </citation>
    <scope>NUCLEOTIDE SEQUENCE [LARGE SCALE GENOMIC DNA]</scope>
    <source>
        <strain evidence="11 12">C2206</strain>
    </source>
</reference>
<dbReference type="SUPFAM" id="SSF52540">
    <property type="entry name" value="P-loop containing nucleoside triphosphate hydrolases"/>
    <property type="match status" value="1"/>
</dbReference>
<sequence>MRHDPRLLPVMSSAAPLPQSFDQSRPNSDWRLFLRLWPYIYQRRRQMLLPLLLLIPLSVANALQPILIGQAISLIRQEPVAWFLEGRTLQGGLNLVVGLLLGTVAVRLALDGWQSYTVQRVGQHITAHIRNDLFTHVTSLAVRFFDRSPVGKLITRLTSDVDALGDVFSTGAVGIISDIFSLLVLAVAMLMLQWQLGLMLIAMLLPVAWLIIYFQQQYRKANYKAREKLSELNATLQENIAGIDVVQLFRRERFNAELFRRTNQSYIRAVDKTIFHDSAVSSTLEWISLVAIGGVLWLGGLLVMQDTLTFGTLASFILFAQRLFDPLRQFADKFTAIQAGFTAIERITDLFMVPVEIRDPDPHSQASLPSASPPPQTSPPPAEICFDHVWFSYKPEEYVLQDLHFTIRPGEKVALVGPTGAGKSSIIRLLCRLYDVTRGQILLDGINIRHLPQSDLRRRMAVILQDGFLFAGDIKSNITLGEDYSLDQVKAAAEKTNVAQFIERLPQGYDTVLRERGTNLSGGQKQLLAFARAAIRDPGILILDEATANLDVGTEALIQSALEQLLVGRTAIIIAHRLSTIRHVDRILVLKQGQLIETGSHEELLRQEGLYASLYRLQMLEQ</sequence>
<dbReference type="CDD" id="cd03254">
    <property type="entry name" value="ABCC_Glucan_exporter_like"/>
    <property type="match status" value="1"/>
</dbReference>
<dbReference type="FunFam" id="3.40.50.300:FF:000287">
    <property type="entry name" value="Multidrug ABC transporter ATP-binding protein"/>
    <property type="match status" value="1"/>
</dbReference>
<dbReference type="PROSITE" id="PS50929">
    <property type="entry name" value="ABC_TM1F"/>
    <property type="match status" value="1"/>
</dbReference>
<evidence type="ECO:0000259" key="10">
    <source>
        <dbReference type="PROSITE" id="PS50929"/>
    </source>
</evidence>
<dbReference type="PANTHER" id="PTHR43394">
    <property type="entry name" value="ATP-DEPENDENT PERMEASE MDL1, MITOCHONDRIAL"/>
    <property type="match status" value="1"/>
</dbReference>
<dbReference type="Gene3D" id="3.40.50.300">
    <property type="entry name" value="P-loop containing nucleotide triphosphate hydrolases"/>
    <property type="match status" value="1"/>
</dbReference>
<dbReference type="InterPro" id="IPR003439">
    <property type="entry name" value="ABC_transporter-like_ATP-bd"/>
</dbReference>
<dbReference type="EMBL" id="CP021983">
    <property type="protein sequence ID" value="ASC71650.1"/>
    <property type="molecule type" value="Genomic_DNA"/>
</dbReference>
<dbReference type="PROSITE" id="PS50893">
    <property type="entry name" value="ABC_TRANSPORTER_2"/>
    <property type="match status" value="1"/>
</dbReference>
<dbReference type="InterPro" id="IPR011527">
    <property type="entry name" value="ABC1_TM_dom"/>
</dbReference>
<feature type="transmembrane region" description="Helical" evidence="8">
    <location>
        <begin position="167"/>
        <end position="190"/>
    </location>
</feature>
<feature type="transmembrane region" description="Helical" evidence="8">
    <location>
        <begin position="284"/>
        <end position="302"/>
    </location>
</feature>
<evidence type="ECO:0000256" key="6">
    <source>
        <dbReference type="ARBA" id="ARBA00022989"/>
    </source>
</evidence>
<keyword evidence="5" id="KW-0067">ATP-binding</keyword>
<dbReference type="PROSITE" id="PS00211">
    <property type="entry name" value="ABC_TRANSPORTER_1"/>
    <property type="match status" value="1"/>
</dbReference>
<keyword evidence="3 8" id="KW-0812">Transmembrane</keyword>
<evidence type="ECO:0000256" key="7">
    <source>
        <dbReference type="ARBA" id="ARBA00023136"/>
    </source>
</evidence>
<gene>
    <name evidence="11" type="ORF">XM38_026040</name>
</gene>
<evidence type="ECO:0000259" key="9">
    <source>
        <dbReference type="PROSITE" id="PS50893"/>
    </source>
</evidence>
<dbReference type="InterPro" id="IPR027417">
    <property type="entry name" value="P-loop_NTPase"/>
</dbReference>
<dbReference type="KEGG" id="hhg:XM38_026040"/>
<dbReference type="SUPFAM" id="SSF90123">
    <property type="entry name" value="ABC transporter transmembrane region"/>
    <property type="match status" value="1"/>
</dbReference>
<keyword evidence="7 8" id="KW-0472">Membrane</keyword>
<evidence type="ECO:0000256" key="2">
    <source>
        <dbReference type="ARBA" id="ARBA00022448"/>
    </source>
</evidence>
<dbReference type="SMART" id="SM00382">
    <property type="entry name" value="AAA"/>
    <property type="match status" value="1"/>
</dbReference>
<dbReference type="CDD" id="cd18544">
    <property type="entry name" value="ABC_6TM_TmrA_like"/>
    <property type="match status" value="1"/>
</dbReference>
<accession>A0A1Z3HMY1</accession>
<feature type="transmembrane region" description="Helical" evidence="8">
    <location>
        <begin position="48"/>
        <end position="72"/>
    </location>
</feature>
<dbReference type="GO" id="GO:0015421">
    <property type="term" value="F:ABC-type oligopeptide transporter activity"/>
    <property type="evidence" value="ECO:0007669"/>
    <property type="project" value="TreeGrafter"/>
</dbReference>